<accession>A0A550JG86</accession>
<comment type="caution">
    <text evidence="1">The sequence shown here is derived from an EMBL/GenBank/DDBJ whole genome shotgun (WGS) entry which is preliminary data.</text>
</comment>
<gene>
    <name evidence="1" type="ORF">FL622_06475</name>
</gene>
<evidence type="ECO:0000313" key="1">
    <source>
        <dbReference type="EMBL" id="TRO82219.1"/>
    </source>
</evidence>
<sequence length="240" mass="26742">MTEWVAIKEDLLRRQRDFDGRIARRLAEYEGRGGRIFCGRGCRACCTLTVDCSFGEALLVAEALSDAQGPALDGYVERLRELLPTVADFKSYLRMQRRELGDCPFLDGEGACAVYEARPFACRALFSTRPAEWCGVDFGELPAIEKQLFMASLDRTVVDFPTHYLAEPRELARELEGMGLLAMERAFGFSLAGNLPYLVWLESHYGLSQKCAEGYAAVTALLEAEGLKLPFVLHLDKVPA</sequence>
<dbReference type="OrthoDB" id="9779822at2"/>
<dbReference type="InterPro" id="IPR005358">
    <property type="entry name" value="Puta_zinc/iron-chelating_dom"/>
</dbReference>
<dbReference type="Pfam" id="PF03692">
    <property type="entry name" value="CxxCxxCC"/>
    <property type="match status" value="1"/>
</dbReference>
<dbReference type="RefSeq" id="WP_092057218.1">
    <property type="nucleotide sequence ID" value="NZ_FOJJ01000034.1"/>
</dbReference>
<evidence type="ECO:0000313" key="2">
    <source>
        <dbReference type="Proteomes" id="UP000317155"/>
    </source>
</evidence>
<keyword evidence="2" id="KW-1185">Reference proteome</keyword>
<proteinExistence type="predicted"/>
<dbReference type="AlphaFoldDB" id="A0A550JG86"/>
<reference evidence="1 2" key="1">
    <citation type="submission" date="2019-07" db="EMBL/GenBank/DDBJ databases">
        <title>Insights of Desulfuromonas acetexigens electromicrobiology.</title>
        <authorList>
            <person name="Katuri K."/>
            <person name="Sapireddy V."/>
            <person name="Shaw D.R."/>
            <person name="Saikaly P."/>
        </authorList>
    </citation>
    <scope>NUCLEOTIDE SEQUENCE [LARGE SCALE GENOMIC DNA]</scope>
    <source>
        <strain evidence="1 2">2873</strain>
    </source>
</reference>
<dbReference type="EMBL" id="VJVV01000004">
    <property type="protein sequence ID" value="TRO82219.1"/>
    <property type="molecule type" value="Genomic_DNA"/>
</dbReference>
<protein>
    <submittedName>
        <fullName evidence="1">YkgJ family cysteine cluster protein</fullName>
    </submittedName>
</protein>
<organism evidence="1 2">
    <name type="scientific">Trichloromonas acetexigens</name>
    <dbReference type="NCBI Taxonomy" id="38815"/>
    <lineage>
        <taxon>Bacteria</taxon>
        <taxon>Pseudomonadati</taxon>
        <taxon>Thermodesulfobacteriota</taxon>
        <taxon>Desulfuromonadia</taxon>
        <taxon>Desulfuromonadales</taxon>
        <taxon>Trichloromonadaceae</taxon>
        <taxon>Trichloromonas</taxon>
    </lineage>
</organism>
<dbReference type="Proteomes" id="UP000317155">
    <property type="component" value="Unassembled WGS sequence"/>
</dbReference>
<name>A0A550JG86_9BACT</name>